<dbReference type="PANTHER" id="PTHR32347:SF14">
    <property type="entry name" value="EFFLUX SYSTEM COMPONENT YKNX-RELATED"/>
    <property type="match status" value="1"/>
</dbReference>
<evidence type="ECO:0000259" key="5">
    <source>
        <dbReference type="Pfam" id="PF25984"/>
    </source>
</evidence>
<evidence type="ECO:0000259" key="4">
    <source>
        <dbReference type="Pfam" id="PF25982"/>
    </source>
</evidence>
<dbReference type="Gene3D" id="2.40.30.170">
    <property type="match status" value="1"/>
</dbReference>
<dbReference type="RefSeq" id="WP_188656171.1">
    <property type="nucleotide sequence ID" value="NZ_BMIN01000029.1"/>
</dbReference>
<dbReference type="InterPro" id="IPR058638">
    <property type="entry name" value="HH_YknX-like"/>
</dbReference>
<protein>
    <submittedName>
        <fullName evidence="8">Efflux system component YknX</fullName>
    </submittedName>
</protein>
<evidence type="ECO:0000259" key="7">
    <source>
        <dbReference type="Pfam" id="PF25990"/>
    </source>
</evidence>
<dbReference type="InterPro" id="IPR058637">
    <property type="entry name" value="YknX-like_C"/>
</dbReference>
<organism evidence="8 9">
    <name type="scientific">Pontibacillus salipaludis</name>
    <dbReference type="NCBI Taxonomy" id="1697394"/>
    <lineage>
        <taxon>Bacteria</taxon>
        <taxon>Bacillati</taxon>
        <taxon>Bacillota</taxon>
        <taxon>Bacilli</taxon>
        <taxon>Bacillales</taxon>
        <taxon>Bacillaceae</taxon>
        <taxon>Pontibacillus</taxon>
    </lineage>
</organism>
<dbReference type="Pfam" id="PF25982">
    <property type="entry name" value="HH_YknX"/>
    <property type="match status" value="1"/>
</dbReference>
<dbReference type="Gene3D" id="2.40.50.100">
    <property type="match status" value="1"/>
</dbReference>
<feature type="domain" description="YknX-like beta-barrel" evidence="7">
    <location>
        <begin position="212"/>
        <end position="288"/>
    </location>
</feature>
<evidence type="ECO:0000313" key="9">
    <source>
        <dbReference type="Proteomes" id="UP000642571"/>
    </source>
</evidence>
<dbReference type="InterPro" id="IPR058639">
    <property type="entry name" value="BSH_YknX-like"/>
</dbReference>
<feature type="domain" description="YknX-like barrel-sandwich hybrid" evidence="5">
    <location>
        <begin position="59"/>
        <end position="207"/>
    </location>
</feature>
<feature type="domain" description="YknX-like C-terminal permuted SH3-like" evidence="6">
    <location>
        <begin position="306"/>
        <end position="363"/>
    </location>
</feature>
<dbReference type="Gene3D" id="1.10.287.470">
    <property type="entry name" value="Helix hairpin bin"/>
    <property type="match status" value="1"/>
</dbReference>
<evidence type="ECO:0000313" key="8">
    <source>
        <dbReference type="EMBL" id="GGD29077.1"/>
    </source>
</evidence>
<dbReference type="PRINTS" id="PR01490">
    <property type="entry name" value="RTXTOXIND"/>
</dbReference>
<dbReference type="Proteomes" id="UP000642571">
    <property type="component" value="Unassembled WGS sequence"/>
</dbReference>
<keyword evidence="2" id="KW-0175">Coiled coil</keyword>
<evidence type="ECO:0000256" key="3">
    <source>
        <dbReference type="SAM" id="MobiDB-lite"/>
    </source>
</evidence>
<sequence length="364" mass="41499">MKRLWVFIMILFVISIVVGVNVHKASTKEITEINTEKLKHQLISETVMAPGTLSLNKEEKIFYNAELGSIEEVMVEEGEKVEKGEVLLKYSNSQLGFEKKENNLQMERNYIQINKIKDKISSLEEELNSKDIGEKTKEQILQEVNGLKTEKRIANLDLKRTLLQKDMIDERVNKLSVVSKMNGVVLKITDQNELNNVEQVSPIIHIGSVNQYKVDARISEYDSLKVNEGQTVTIKTEVLPSKTWEGRVISVGSLPLQKTDKNTEYHLEVIVESNDIPLKPGFKVVTEIQTNQRKVRVLETKSVQQTQDNQKFVYIYKEGNVEKKFIKTGMTTNNFTEIKSGLSESDEVISNPPPELKEGMEVSK</sequence>
<evidence type="ECO:0000256" key="1">
    <source>
        <dbReference type="ARBA" id="ARBA00004196"/>
    </source>
</evidence>
<evidence type="ECO:0000259" key="6">
    <source>
        <dbReference type="Pfam" id="PF25989"/>
    </source>
</evidence>
<reference evidence="9" key="1">
    <citation type="journal article" date="2019" name="Int. J. Syst. Evol. Microbiol.">
        <title>The Global Catalogue of Microorganisms (GCM) 10K type strain sequencing project: providing services to taxonomists for standard genome sequencing and annotation.</title>
        <authorList>
            <consortium name="The Broad Institute Genomics Platform"/>
            <consortium name="The Broad Institute Genome Sequencing Center for Infectious Disease"/>
            <person name="Wu L."/>
            <person name="Ma J."/>
        </authorList>
    </citation>
    <scope>NUCLEOTIDE SEQUENCE [LARGE SCALE GENOMIC DNA]</scope>
    <source>
        <strain evidence="9">CGMCC 1.15353</strain>
    </source>
</reference>
<dbReference type="Pfam" id="PF25989">
    <property type="entry name" value="YknX_C"/>
    <property type="match status" value="1"/>
</dbReference>
<dbReference type="EMBL" id="BMIN01000029">
    <property type="protein sequence ID" value="GGD29077.1"/>
    <property type="molecule type" value="Genomic_DNA"/>
</dbReference>
<keyword evidence="9" id="KW-1185">Reference proteome</keyword>
<dbReference type="Gene3D" id="2.40.420.20">
    <property type="match status" value="1"/>
</dbReference>
<feature type="domain" description="YknX-like alpha-helical hairpin" evidence="4">
    <location>
        <begin position="94"/>
        <end position="173"/>
    </location>
</feature>
<gene>
    <name evidence="8" type="primary">yknX</name>
    <name evidence="8" type="ORF">GCM10011389_40800</name>
</gene>
<dbReference type="PANTHER" id="PTHR32347">
    <property type="entry name" value="EFFLUX SYSTEM COMPONENT YKNX-RELATED"/>
    <property type="match status" value="1"/>
</dbReference>
<feature type="region of interest" description="Disordered" evidence="3">
    <location>
        <begin position="344"/>
        <end position="364"/>
    </location>
</feature>
<proteinExistence type="predicted"/>
<feature type="compositionally biased region" description="Basic and acidic residues" evidence="3">
    <location>
        <begin position="355"/>
        <end position="364"/>
    </location>
</feature>
<name>A0ABQ1QJ64_9BACI</name>
<dbReference type="InterPro" id="IPR058636">
    <property type="entry name" value="Beta-barrel_YknX"/>
</dbReference>
<comment type="caution">
    <text evidence="8">The sequence shown here is derived from an EMBL/GenBank/DDBJ whole genome shotgun (WGS) entry which is preliminary data.</text>
</comment>
<dbReference type="Pfam" id="PF25984">
    <property type="entry name" value="BSH_YknX"/>
    <property type="match status" value="1"/>
</dbReference>
<comment type="subcellular location">
    <subcellularLocation>
        <location evidence="1">Cell envelope</location>
    </subcellularLocation>
</comment>
<dbReference type="Pfam" id="PF25990">
    <property type="entry name" value="Beta-barrel_YknX"/>
    <property type="match status" value="1"/>
</dbReference>
<evidence type="ECO:0000256" key="2">
    <source>
        <dbReference type="ARBA" id="ARBA00023054"/>
    </source>
</evidence>
<dbReference type="InterPro" id="IPR050465">
    <property type="entry name" value="UPF0194_transport"/>
</dbReference>
<accession>A0ABQ1QJ64</accession>